<keyword evidence="2" id="KW-1185">Reference proteome</keyword>
<name>A0ACB8RCC7_9AGAM</name>
<evidence type="ECO:0000313" key="1">
    <source>
        <dbReference type="EMBL" id="KAI0041698.1"/>
    </source>
</evidence>
<reference evidence="1" key="2">
    <citation type="journal article" date="2022" name="New Phytol.">
        <title>Evolutionary transition to the ectomycorrhizal habit in the genomes of a hyperdiverse lineage of mushroom-forming fungi.</title>
        <authorList>
            <person name="Looney B."/>
            <person name="Miyauchi S."/>
            <person name="Morin E."/>
            <person name="Drula E."/>
            <person name="Courty P.E."/>
            <person name="Kohler A."/>
            <person name="Kuo A."/>
            <person name="LaButti K."/>
            <person name="Pangilinan J."/>
            <person name="Lipzen A."/>
            <person name="Riley R."/>
            <person name="Andreopoulos W."/>
            <person name="He G."/>
            <person name="Johnson J."/>
            <person name="Nolan M."/>
            <person name="Tritt A."/>
            <person name="Barry K.W."/>
            <person name="Grigoriev I.V."/>
            <person name="Nagy L.G."/>
            <person name="Hibbett D."/>
            <person name="Henrissat B."/>
            <person name="Matheny P.B."/>
            <person name="Labbe J."/>
            <person name="Martin F.M."/>
        </authorList>
    </citation>
    <scope>NUCLEOTIDE SEQUENCE</scope>
    <source>
        <strain evidence="1">FP105234-sp</strain>
    </source>
</reference>
<evidence type="ECO:0000313" key="2">
    <source>
        <dbReference type="Proteomes" id="UP000814033"/>
    </source>
</evidence>
<gene>
    <name evidence="1" type="ORF">FA95DRAFT_667200</name>
</gene>
<accession>A0ACB8RCC7</accession>
<dbReference type="EMBL" id="MU276107">
    <property type="protein sequence ID" value="KAI0041698.1"/>
    <property type="molecule type" value="Genomic_DNA"/>
</dbReference>
<comment type="caution">
    <text evidence="1">The sequence shown here is derived from an EMBL/GenBank/DDBJ whole genome shotgun (WGS) entry which is preliminary data.</text>
</comment>
<dbReference type="Proteomes" id="UP000814033">
    <property type="component" value="Unassembled WGS sequence"/>
</dbReference>
<reference evidence="1" key="1">
    <citation type="submission" date="2021-02" db="EMBL/GenBank/DDBJ databases">
        <authorList>
            <consortium name="DOE Joint Genome Institute"/>
            <person name="Ahrendt S."/>
            <person name="Looney B.P."/>
            <person name="Miyauchi S."/>
            <person name="Morin E."/>
            <person name="Drula E."/>
            <person name="Courty P.E."/>
            <person name="Chicoki N."/>
            <person name="Fauchery L."/>
            <person name="Kohler A."/>
            <person name="Kuo A."/>
            <person name="Labutti K."/>
            <person name="Pangilinan J."/>
            <person name="Lipzen A."/>
            <person name="Riley R."/>
            <person name="Andreopoulos W."/>
            <person name="He G."/>
            <person name="Johnson J."/>
            <person name="Barry K.W."/>
            <person name="Grigoriev I.V."/>
            <person name="Nagy L."/>
            <person name="Hibbett D."/>
            <person name="Henrissat B."/>
            <person name="Matheny P.B."/>
            <person name="Labbe J."/>
            <person name="Martin F."/>
        </authorList>
    </citation>
    <scope>NUCLEOTIDE SEQUENCE</scope>
    <source>
        <strain evidence="1">FP105234-sp</strain>
    </source>
</reference>
<protein>
    <submittedName>
        <fullName evidence="1">Uncharacterized protein</fullName>
    </submittedName>
</protein>
<proteinExistence type="predicted"/>
<organism evidence="1 2">
    <name type="scientific">Auriscalpium vulgare</name>
    <dbReference type="NCBI Taxonomy" id="40419"/>
    <lineage>
        <taxon>Eukaryota</taxon>
        <taxon>Fungi</taxon>
        <taxon>Dikarya</taxon>
        <taxon>Basidiomycota</taxon>
        <taxon>Agaricomycotina</taxon>
        <taxon>Agaricomycetes</taxon>
        <taxon>Russulales</taxon>
        <taxon>Auriscalpiaceae</taxon>
        <taxon>Auriscalpium</taxon>
    </lineage>
</organism>
<sequence length="144" mass="16007">MNMVSESPSHIHRIRLSPFRIAHVPRRPKHPPYHSDPPSFQPVTRVKLHTGRHRSPISDSPGHVACRRRGTSLAWLCVAVSLPRVDRAAASTDILSATMCLPRYSIGNPAACGHKREHISSPPPPPTMTPSSSPYRRPLALRRL</sequence>